<dbReference type="GeneID" id="104779126"/>
<dbReference type="Proteomes" id="UP000694864">
    <property type="component" value="Chromosome 3"/>
</dbReference>
<reference evidence="1" key="1">
    <citation type="journal article" date="2014" name="Nat. Commun.">
        <title>The emerging biofuel crop Camelina sativa retains a highly undifferentiated hexaploid genome structure.</title>
        <authorList>
            <person name="Kagale S."/>
            <person name="Koh C."/>
            <person name="Nixon J."/>
            <person name="Bollina V."/>
            <person name="Clarke W.E."/>
            <person name="Tuteja R."/>
            <person name="Spillane C."/>
            <person name="Robinson S.J."/>
            <person name="Links M.G."/>
            <person name="Clarke C."/>
            <person name="Higgins E.E."/>
            <person name="Huebert T."/>
            <person name="Sharpe A.G."/>
            <person name="Parkin I.A."/>
        </authorList>
    </citation>
    <scope>NUCLEOTIDE SEQUENCE [LARGE SCALE GENOMIC DNA]</scope>
    <source>
        <strain evidence="1">cv. DH55</strain>
    </source>
</reference>
<sequence length="350" mass="38914">MVVRHDPYLFPSNIHVASSVTIKLSNTNNLLWKTQFESLLHSQKLLGFVNGQILAPAATRFTTINNVQVTSSNAEYEARSVNVFRDKSFSVYCREFRVVCDNFSLIGKHVNESMKVVLFLNGLAREYDPIATVIQSSLSRLPSPTFNDVVIKDVILMVVVEVAKATTPLEAEDSLNKLTTQVGTHLSLEDHPMLSDDVPQALAALQVSDGGREWVTDSEIVMVADGTHLPINHIGSTVLMTNAGSLPLLDVLVCPSMQQSLVSVSKVCDDYPCGVFFDVNVVYVIDLRTQKVVTKGPHHKTLYMLENQEFVASFSNWQCAASDMVWHQRLVHANFQVLQLLKNRKAISIN</sequence>
<keyword evidence="1" id="KW-1185">Reference proteome</keyword>
<accession>A0ABM0YJ99</accession>
<name>A0ABM0YJ99_CAMSA</name>
<dbReference type="PANTHER" id="PTHR47481">
    <property type="match status" value="1"/>
</dbReference>
<dbReference type="PANTHER" id="PTHR47481:SF10">
    <property type="entry name" value="COPIA-LIKE POLYPROTEIN_RETROTRANSPOSON"/>
    <property type="match status" value="1"/>
</dbReference>
<gene>
    <name evidence="2" type="primary">LOC104779126</name>
</gene>
<evidence type="ECO:0000313" key="1">
    <source>
        <dbReference type="Proteomes" id="UP000694864"/>
    </source>
</evidence>
<organism evidence="1 2">
    <name type="scientific">Camelina sativa</name>
    <name type="common">False flax</name>
    <name type="synonym">Myagrum sativum</name>
    <dbReference type="NCBI Taxonomy" id="90675"/>
    <lineage>
        <taxon>Eukaryota</taxon>
        <taxon>Viridiplantae</taxon>
        <taxon>Streptophyta</taxon>
        <taxon>Embryophyta</taxon>
        <taxon>Tracheophyta</taxon>
        <taxon>Spermatophyta</taxon>
        <taxon>Magnoliopsida</taxon>
        <taxon>eudicotyledons</taxon>
        <taxon>Gunneridae</taxon>
        <taxon>Pentapetalae</taxon>
        <taxon>rosids</taxon>
        <taxon>malvids</taxon>
        <taxon>Brassicales</taxon>
        <taxon>Brassicaceae</taxon>
        <taxon>Camelineae</taxon>
        <taxon>Camelina</taxon>
    </lineage>
</organism>
<dbReference type="RefSeq" id="XP_010501819.1">
    <property type="nucleotide sequence ID" value="XM_010503517.1"/>
</dbReference>
<proteinExistence type="predicted"/>
<reference evidence="2" key="2">
    <citation type="submission" date="2025-08" db="UniProtKB">
        <authorList>
            <consortium name="RefSeq"/>
        </authorList>
    </citation>
    <scope>IDENTIFICATION</scope>
    <source>
        <tissue evidence="2">Leaf</tissue>
    </source>
</reference>
<evidence type="ECO:0000313" key="2">
    <source>
        <dbReference type="RefSeq" id="XP_010501819.1"/>
    </source>
</evidence>
<protein>
    <submittedName>
        <fullName evidence="2">Uncharacterized protein LOC104779126</fullName>
    </submittedName>
</protein>